<keyword evidence="1 3" id="KW-0732">Signal</keyword>
<proteinExistence type="predicted"/>
<dbReference type="EMBL" id="JAAMPJ010000013">
    <property type="protein sequence ID" value="NGY64688.1"/>
    <property type="molecule type" value="Genomic_DNA"/>
</dbReference>
<dbReference type="RefSeq" id="WP_166053484.1">
    <property type="nucleotide sequence ID" value="NZ_JAAMPJ010000013.1"/>
</dbReference>
<dbReference type="Proteomes" id="UP000481360">
    <property type="component" value="Unassembled WGS sequence"/>
</dbReference>
<dbReference type="PROSITE" id="PS51318">
    <property type="entry name" value="TAT"/>
    <property type="match status" value="1"/>
</dbReference>
<sequence length="914" mass="100041">MTDGFARRDFLKATSLAAAVPLLGVAAGGEALAAPTAVAPGNLDPFALSEVALSEGVFSKKRDLVLGYARGYDVNRLLQVFRANAGLDTLGAIAPGGWEGLDGEANGNLRGHYTGHFLSMLSQAYGSTGDTAYLEKIRTMVGALTDCRAALRRDPQVLSVPGKTGRAVEQVRGSYQFVDLPAEPLPAMFTFTAWVRPSHDANWTRIFDFGNDNTRYLYLAARNGNGVPRFAITMNGPGAEQGINGTAPLPLNEWSHIAVTIAGTTGTLYVNGVQIGTNTTMSLNPAALGTLAHHWLGRSHFGGDPVFAGAFDEVNLFSRALNAEEITQPLKGDLASYAFDETTGGTFADASGRGRAATLRRTWGGPSHPGFLAAYPETQFITLETMTRPDYQVVWAPYYTAHKILKGLIDAYRNTQDARALDLADGLCDWMYSRLGKLSAEVRQRMWGIFSSGEFGGIVEAIMDLHAINGKHLELARLFNLESLITACAENRDVLDGLHANQHIPIFTGLVRLYEATGEQRYWLAAKNFWGMVVPPRMFGIGGTSTAEFWRPRGVVAGALSDTTAETCCAHNMLKLSRQLFLHEQSPKYFDYYERALYNQILGSKQDRADAELPLMTYFIGLTPGDVRDFTPKQGTTCCEGTGMESATKYQDSVYLRTADDSRLYVNLYSPTVLKWKGVTITQSTGFPVEQGTTLRIRGRARFELALRVPAWAGEFTVTVNGERQRLNALPGTYVTLSRSWRDGDVVRVRMPFALRAERTPDQPSVQSLMYGPIHLVARDARREFLEIGLLGRAALSGDLAGNLQPIAGSPLHYRLGEVELAPFFEGTEHAFHSYFRRTEPKVVFAGVDSGVANPARADGSTFLDEVWVAAPFSSKTVFLDRVTAVARRWVAEGLMSVADHDRVIRTARNAPIR</sequence>
<dbReference type="AlphaFoldDB" id="A0A7C9RWM3"/>
<evidence type="ECO:0000313" key="5">
    <source>
        <dbReference type="EMBL" id="NGY64688.1"/>
    </source>
</evidence>
<evidence type="ECO:0000256" key="1">
    <source>
        <dbReference type="ARBA" id="ARBA00022729"/>
    </source>
</evidence>
<name>A0A7C9RWM3_9PSEU</name>
<evidence type="ECO:0000256" key="2">
    <source>
        <dbReference type="ARBA" id="ARBA00023157"/>
    </source>
</evidence>
<dbReference type="GO" id="GO:0005975">
    <property type="term" value="P:carbohydrate metabolic process"/>
    <property type="evidence" value="ECO:0007669"/>
    <property type="project" value="InterPro"/>
</dbReference>
<reference evidence="5 6" key="1">
    <citation type="submission" date="2020-03" db="EMBL/GenBank/DDBJ databases">
        <title>Isolation and identification of active actinomycetes.</title>
        <authorList>
            <person name="Sun X."/>
        </authorList>
    </citation>
    <scope>NUCLEOTIDE SEQUENCE [LARGE SCALE GENOMIC DNA]</scope>
    <source>
        <strain evidence="5 6">NEAU-D13</strain>
    </source>
</reference>
<dbReference type="InterPro" id="IPR008928">
    <property type="entry name" value="6-hairpin_glycosidase_sf"/>
</dbReference>
<dbReference type="Gene3D" id="2.60.120.200">
    <property type="match status" value="1"/>
</dbReference>
<dbReference type="InterPro" id="IPR006558">
    <property type="entry name" value="LamG-like"/>
</dbReference>
<dbReference type="InterPro" id="IPR013320">
    <property type="entry name" value="ConA-like_dom_sf"/>
</dbReference>
<dbReference type="InterPro" id="IPR012878">
    <property type="entry name" value="Beta-AFase-like_GH127_cat"/>
</dbReference>
<accession>A0A7C9RWM3</accession>
<feature type="domain" description="LamG-like jellyroll fold" evidence="4">
    <location>
        <begin position="187"/>
        <end position="324"/>
    </location>
</feature>
<dbReference type="Pfam" id="PF20736">
    <property type="entry name" value="Glyco_hydro127M"/>
    <property type="match status" value="1"/>
</dbReference>
<comment type="caution">
    <text evidence="5">The sequence shown here is derived from an EMBL/GenBank/DDBJ whole genome shotgun (WGS) entry which is preliminary data.</text>
</comment>
<keyword evidence="2" id="KW-1015">Disulfide bond</keyword>
<protein>
    <submittedName>
        <fullName evidence="5">Glycosylase</fullName>
    </submittedName>
</protein>
<feature type="signal peptide" evidence="3">
    <location>
        <begin position="1"/>
        <end position="33"/>
    </location>
</feature>
<dbReference type="Pfam" id="PF13385">
    <property type="entry name" value="Laminin_G_3"/>
    <property type="match status" value="1"/>
</dbReference>
<dbReference type="PANTHER" id="PTHR31151">
    <property type="entry name" value="PROLINE-TRNA LIGASE (DUF1680)"/>
    <property type="match status" value="1"/>
</dbReference>
<gene>
    <name evidence="5" type="ORF">G7043_37830</name>
</gene>
<feature type="chain" id="PRO_5028978360" evidence="3">
    <location>
        <begin position="34"/>
        <end position="914"/>
    </location>
</feature>
<dbReference type="InterPro" id="IPR049046">
    <property type="entry name" value="Beta-AFase-like_GH127_middle"/>
</dbReference>
<dbReference type="SMART" id="SM00560">
    <property type="entry name" value="LamGL"/>
    <property type="match status" value="1"/>
</dbReference>
<dbReference type="InterPro" id="IPR006311">
    <property type="entry name" value="TAT_signal"/>
</dbReference>
<organism evidence="5 6">
    <name type="scientific">Lentzea alba</name>
    <dbReference type="NCBI Taxonomy" id="2714351"/>
    <lineage>
        <taxon>Bacteria</taxon>
        <taxon>Bacillati</taxon>
        <taxon>Actinomycetota</taxon>
        <taxon>Actinomycetes</taxon>
        <taxon>Pseudonocardiales</taxon>
        <taxon>Pseudonocardiaceae</taxon>
        <taxon>Lentzea</taxon>
    </lineage>
</organism>
<keyword evidence="6" id="KW-1185">Reference proteome</keyword>
<evidence type="ECO:0000259" key="4">
    <source>
        <dbReference type="SMART" id="SM00560"/>
    </source>
</evidence>
<evidence type="ECO:0000256" key="3">
    <source>
        <dbReference type="SAM" id="SignalP"/>
    </source>
</evidence>
<dbReference type="PANTHER" id="PTHR31151:SF0">
    <property type="entry name" value="PROLINE-TRNA LIGASE (DUF1680)"/>
    <property type="match status" value="1"/>
</dbReference>
<dbReference type="SUPFAM" id="SSF49899">
    <property type="entry name" value="Concanavalin A-like lectins/glucanases"/>
    <property type="match status" value="1"/>
</dbReference>
<dbReference type="SUPFAM" id="SSF48208">
    <property type="entry name" value="Six-hairpin glycosidases"/>
    <property type="match status" value="1"/>
</dbReference>
<dbReference type="Pfam" id="PF07944">
    <property type="entry name" value="Beta-AFase-like_GH127_cat"/>
    <property type="match status" value="2"/>
</dbReference>
<evidence type="ECO:0000313" key="6">
    <source>
        <dbReference type="Proteomes" id="UP000481360"/>
    </source>
</evidence>